<gene>
    <name evidence="1" type="ORF">X975_14582</name>
</gene>
<evidence type="ECO:0000313" key="2">
    <source>
        <dbReference type="Proteomes" id="UP000054359"/>
    </source>
</evidence>
<name>A0A087SZ56_STEMI</name>
<dbReference type="Proteomes" id="UP000054359">
    <property type="component" value="Unassembled WGS sequence"/>
</dbReference>
<evidence type="ECO:0000313" key="1">
    <source>
        <dbReference type="EMBL" id="KFM58145.1"/>
    </source>
</evidence>
<dbReference type="EMBL" id="KK112630">
    <property type="protein sequence ID" value="KFM58145.1"/>
    <property type="molecule type" value="Genomic_DNA"/>
</dbReference>
<accession>A0A087SZ56</accession>
<feature type="non-terminal residue" evidence="1">
    <location>
        <position position="45"/>
    </location>
</feature>
<keyword evidence="2" id="KW-1185">Reference proteome</keyword>
<sequence>MLSEFITHECKVHAKFRIKGMLKITKEIKLSEWTRSEVQDSDSAN</sequence>
<proteinExistence type="predicted"/>
<protein>
    <submittedName>
        <fullName evidence="1">Uncharacterized protein</fullName>
    </submittedName>
</protein>
<organism evidence="1 2">
    <name type="scientific">Stegodyphus mimosarum</name>
    <name type="common">African social velvet spider</name>
    <dbReference type="NCBI Taxonomy" id="407821"/>
    <lineage>
        <taxon>Eukaryota</taxon>
        <taxon>Metazoa</taxon>
        <taxon>Ecdysozoa</taxon>
        <taxon>Arthropoda</taxon>
        <taxon>Chelicerata</taxon>
        <taxon>Arachnida</taxon>
        <taxon>Araneae</taxon>
        <taxon>Araneomorphae</taxon>
        <taxon>Entelegynae</taxon>
        <taxon>Eresoidea</taxon>
        <taxon>Eresidae</taxon>
        <taxon>Stegodyphus</taxon>
    </lineage>
</organism>
<reference evidence="1 2" key="1">
    <citation type="submission" date="2013-11" db="EMBL/GenBank/DDBJ databases">
        <title>Genome sequencing of Stegodyphus mimosarum.</title>
        <authorList>
            <person name="Bechsgaard J."/>
        </authorList>
    </citation>
    <scope>NUCLEOTIDE SEQUENCE [LARGE SCALE GENOMIC DNA]</scope>
</reference>
<dbReference type="AlphaFoldDB" id="A0A087SZ56"/>